<accession>A0A176WJ00</accession>
<dbReference type="PANTHER" id="PTHR46863:SF1">
    <property type="entry name" value="PROTEIN KINASE SUPERFAMILY PROTEIN"/>
    <property type="match status" value="1"/>
</dbReference>
<dbReference type="Pfam" id="PF00069">
    <property type="entry name" value="Pkinase"/>
    <property type="match status" value="1"/>
</dbReference>
<dbReference type="Proteomes" id="UP000077202">
    <property type="component" value="Unassembled WGS sequence"/>
</dbReference>
<protein>
    <recommendedName>
        <fullName evidence="2">Protein kinase domain-containing protein</fullName>
    </recommendedName>
</protein>
<dbReference type="Gene3D" id="3.30.200.20">
    <property type="entry name" value="Phosphorylase Kinase, domain 1"/>
    <property type="match status" value="1"/>
</dbReference>
<dbReference type="PROSITE" id="PS50011">
    <property type="entry name" value="PROTEIN_KINASE_DOM"/>
    <property type="match status" value="1"/>
</dbReference>
<dbReference type="InterPro" id="IPR000719">
    <property type="entry name" value="Prot_kinase_dom"/>
</dbReference>
<dbReference type="GO" id="GO:0005524">
    <property type="term" value="F:ATP binding"/>
    <property type="evidence" value="ECO:0007669"/>
    <property type="project" value="InterPro"/>
</dbReference>
<dbReference type="AlphaFoldDB" id="A0A176WJ00"/>
<evidence type="ECO:0000313" key="3">
    <source>
        <dbReference type="EMBL" id="OAE32844.1"/>
    </source>
</evidence>
<dbReference type="GO" id="GO:0004672">
    <property type="term" value="F:protein kinase activity"/>
    <property type="evidence" value="ECO:0007669"/>
    <property type="project" value="InterPro"/>
</dbReference>
<feature type="domain" description="Protein kinase" evidence="2">
    <location>
        <begin position="86"/>
        <end position="466"/>
    </location>
</feature>
<evidence type="ECO:0000313" key="4">
    <source>
        <dbReference type="Proteomes" id="UP000077202"/>
    </source>
</evidence>
<sequence length="510" mass="56093">MPSMRAFLRRTMCLVKRKPSARDADSKHGSNREVRGFSARSTSKVTQHDSSSSAEFTGGSGFTPSHSHSRESQNSTGSAASKSSLATLKEVVGEGVHIFQYKELRRATEGFSSRRKIGNSVYRGTVRGVEVAITRHKKAEMFTDLVSEVKSLCSIHHSNVVSMIGAAAPAEDEHVYAVYEFMEGGAKLRDCLRNPHSPGYSVLGTWIQRLQVALDVARGLEYLHNSTQKSLIHKYVKSNNILVDGTSLRAKIANFGVAHLAGEFALAEEQEQHSQQLLKDQENETLAALRICGGIDTEIIEIIEDEPLKPRVPSTPSTPSTPGRPRLSRSRSRKLTGTRGYMAPEYISKGAVTTKTDVFAYGVVLLEILSGQEPITFKPDPSSGLNVVKRITLHETIQAIFLDPEPKAKLRLWIDPLLKDLFPLEHALKAARLAKSCVQANPVERPEMRTVTLELSKIMMSSERWVEGMMASKNLMSRTMEASFVTFGHGGFGYAASEEPLSTPLEANGL</sequence>
<feature type="compositionally biased region" description="Polar residues" evidence="1">
    <location>
        <begin position="39"/>
        <end position="55"/>
    </location>
</feature>
<feature type="compositionally biased region" description="Low complexity" evidence="1">
    <location>
        <begin position="311"/>
        <end position="325"/>
    </location>
</feature>
<dbReference type="EMBL" id="LVLJ01000725">
    <property type="protein sequence ID" value="OAE32844.1"/>
    <property type="molecule type" value="Genomic_DNA"/>
</dbReference>
<dbReference type="Pfam" id="PF07714">
    <property type="entry name" value="PK_Tyr_Ser-Thr"/>
    <property type="match status" value="1"/>
</dbReference>
<gene>
    <name evidence="3" type="ORF">AXG93_1409s1110</name>
</gene>
<dbReference type="Gene3D" id="1.10.510.10">
    <property type="entry name" value="Transferase(Phosphotransferase) domain 1"/>
    <property type="match status" value="1"/>
</dbReference>
<reference evidence="3" key="1">
    <citation type="submission" date="2016-03" db="EMBL/GenBank/DDBJ databases">
        <title>Mechanisms controlling the formation of the plant cell surface in tip-growing cells are functionally conserved among land plants.</title>
        <authorList>
            <person name="Honkanen S."/>
            <person name="Jones V.A."/>
            <person name="Morieri G."/>
            <person name="Champion C."/>
            <person name="Hetherington A.J."/>
            <person name="Kelly S."/>
            <person name="Saint-Marcoux D."/>
            <person name="Proust H."/>
            <person name="Prescott H."/>
            <person name="Dolan L."/>
        </authorList>
    </citation>
    <scope>NUCLEOTIDE SEQUENCE [LARGE SCALE GENOMIC DNA]</scope>
    <source>
        <tissue evidence="3">Whole gametophyte</tissue>
    </source>
</reference>
<keyword evidence="4" id="KW-1185">Reference proteome</keyword>
<feature type="compositionally biased region" description="Basic and acidic residues" evidence="1">
    <location>
        <begin position="20"/>
        <end position="35"/>
    </location>
</feature>
<dbReference type="SUPFAM" id="SSF56112">
    <property type="entry name" value="Protein kinase-like (PK-like)"/>
    <property type="match status" value="1"/>
</dbReference>
<feature type="region of interest" description="Disordered" evidence="1">
    <location>
        <begin position="306"/>
        <end position="336"/>
    </location>
</feature>
<dbReference type="InterPro" id="IPR011009">
    <property type="entry name" value="Kinase-like_dom_sf"/>
</dbReference>
<comment type="caution">
    <text evidence="3">The sequence shown here is derived from an EMBL/GenBank/DDBJ whole genome shotgun (WGS) entry which is preliminary data.</text>
</comment>
<name>A0A176WJ00_MARPO</name>
<feature type="region of interest" description="Disordered" evidence="1">
    <location>
        <begin position="17"/>
        <end position="81"/>
    </location>
</feature>
<evidence type="ECO:0000256" key="1">
    <source>
        <dbReference type="SAM" id="MobiDB-lite"/>
    </source>
</evidence>
<organism evidence="3 4">
    <name type="scientific">Marchantia polymorpha subsp. ruderalis</name>
    <dbReference type="NCBI Taxonomy" id="1480154"/>
    <lineage>
        <taxon>Eukaryota</taxon>
        <taxon>Viridiplantae</taxon>
        <taxon>Streptophyta</taxon>
        <taxon>Embryophyta</taxon>
        <taxon>Marchantiophyta</taxon>
        <taxon>Marchantiopsida</taxon>
        <taxon>Marchantiidae</taxon>
        <taxon>Marchantiales</taxon>
        <taxon>Marchantiaceae</taxon>
        <taxon>Marchantia</taxon>
    </lineage>
</organism>
<dbReference type="InterPro" id="IPR001245">
    <property type="entry name" value="Ser-Thr/Tyr_kinase_cat_dom"/>
</dbReference>
<evidence type="ECO:0000259" key="2">
    <source>
        <dbReference type="PROSITE" id="PS50011"/>
    </source>
</evidence>
<proteinExistence type="predicted"/>
<dbReference type="PANTHER" id="PTHR46863">
    <property type="entry name" value="OS09G0572100 PROTEIN"/>
    <property type="match status" value="1"/>
</dbReference>
<feature type="compositionally biased region" description="Basic residues" evidence="1">
    <location>
        <begin position="326"/>
        <end position="336"/>
    </location>
</feature>